<organism evidence="1 2">
    <name type="scientific">Thelephora terrestris</name>
    <dbReference type="NCBI Taxonomy" id="56493"/>
    <lineage>
        <taxon>Eukaryota</taxon>
        <taxon>Fungi</taxon>
        <taxon>Dikarya</taxon>
        <taxon>Basidiomycota</taxon>
        <taxon>Agaricomycotina</taxon>
        <taxon>Agaricomycetes</taxon>
        <taxon>Thelephorales</taxon>
        <taxon>Thelephoraceae</taxon>
        <taxon>Thelephora</taxon>
    </lineage>
</organism>
<name>A0A9P6L1F2_9AGAM</name>
<sequence>MCFLHSGERSIPKRILTPVFLVAGLWITSPMNAAIHPIRGVRQLNQRSDRRAISRAVFPRNTTSREGCIME</sequence>
<reference evidence="1" key="2">
    <citation type="submission" date="2020-11" db="EMBL/GenBank/DDBJ databases">
        <authorList>
            <consortium name="DOE Joint Genome Institute"/>
            <person name="Kuo A."/>
            <person name="Miyauchi S."/>
            <person name="Kiss E."/>
            <person name="Drula E."/>
            <person name="Kohler A."/>
            <person name="Sanchez-Garcia M."/>
            <person name="Andreopoulos B."/>
            <person name="Barry K.W."/>
            <person name="Bonito G."/>
            <person name="Buee M."/>
            <person name="Carver A."/>
            <person name="Chen C."/>
            <person name="Cichocki N."/>
            <person name="Clum A."/>
            <person name="Culley D."/>
            <person name="Crous P.W."/>
            <person name="Fauchery L."/>
            <person name="Girlanda M."/>
            <person name="Hayes R."/>
            <person name="Keri Z."/>
            <person name="Labutti K."/>
            <person name="Lipzen A."/>
            <person name="Lombard V."/>
            <person name="Magnuson J."/>
            <person name="Maillard F."/>
            <person name="Morin E."/>
            <person name="Murat C."/>
            <person name="Nolan M."/>
            <person name="Ohm R."/>
            <person name="Pangilinan J."/>
            <person name="Pereira M."/>
            <person name="Perotto S."/>
            <person name="Peter M."/>
            <person name="Riley R."/>
            <person name="Sitrit Y."/>
            <person name="Stielow B."/>
            <person name="Szollosi G."/>
            <person name="Zifcakova L."/>
            <person name="Stursova M."/>
            <person name="Spatafora J.W."/>
            <person name="Tedersoo L."/>
            <person name="Vaario L.-M."/>
            <person name="Yamada A."/>
            <person name="Yan M."/>
            <person name="Wang P."/>
            <person name="Xu J."/>
            <person name="Bruns T."/>
            <person name="Baldrian P."/>
            <person name="Vilgalys R."/>
            <person name="Henrissat B."/>
            <person name="Grigoriev I.V."/>
            <person name="Hibbett D."/>
            <person name="Nagy L.G."/>
            <person name="Martin F.M."/>
        </authorList>
    </citation>
    <scope>NUCLEOTIDE SEQUENCE</scope>
    <source>
        <strain evidence="1">UH-Tt-Lm1</strain>
    </source>
</reference>
<comment type="caution">
    <text evidence="1">The sequence shown here is derived from an EMBL/GenBank/DDBJ whole genome shotgun (WGS) entry which is preliminary data.</text>
</comment>
<reference evidence="1" key="1">
    <citation type="journal article" date="2020" name="Nat. Commun.">
        <title>Large-scale genome sequencing of mycorrhizal fungi provides insights into the early evolution of symbiotic traits.</title>
        <authorList>
            <person name="Miyauchi S."/>
            <person name="Kiss E."/>
            <person name="Kuo A."/>
            <person name="Drula E."/>
            <person name="Kohler A."/>
            <person name="Sanchez-Garcia M."/>
            <person name="Morin E."/>
            <person name="Andreopoulos B."/>
            <person name="Barry K.W."/>
            <person name="Bonito G."/>
            <person name="Buee M."/>
            <person name="Carver A."/>
            <person name="Chen C."/>
            <person name="Cichocki N."/>
            <person name="Clum A."/>
            <person name="Culley D."/>
            <person name="Crous P.W."/>
            <person name="Fauchery L."/>
            <person name="Girlanda M."/>
            <person name="Hayes R.D."/>
            <person name="Keri Z."/>
            <person name="LaButti K."/>
            <person name="Lipzen A."/>
            <person name="Lombard V."/>
            <person name="Magnuson J."/>
            <person name="Maillard F."/>
            <person name="Murat C."/>
            <person name="Nolan M."/>
            <person name="Ohm R.A."/>
            <person name="Pangilinan J."/>
            <person name="Pereira M.F."/>
            <person name="Perotto S."/>
            <person name="Peter M."/>
            <person name="Pfister S."/>
            <person name="Riley R."/>
            <person name="Sitrit Y."/>
            <person name="Stielow J.B."/>
            <person name="Szollosi G."/>
            <person name="Zifcakova L."/>
            <person name="Stursova M."/>
            <person name="Spatafora J.W."/>
            <person name="Tedersoo L."/>
            <person name="Vaario L.M."/>
            <person name="Yamada A."/>
            <person name="Yan M."/>
            <person name="Wang P."/>
            <person name="Xu J."/>
            <person name="Bruns T."/>
            <person name="Baldrian P."/>
            <person name="Vilgalys R."/>
            <person name="Dunand C."/>
            <person name="Henrissat B."/>
            <person name="Grigoriev I.V."/>
            <person name="Hibbett D."/>
            <person name="Nagy L.G."/>
            <person name="Martin F.M."/>
        </authorList>
    </citation>
    <scope>NUCLEOTIDE SEQUENCE</scope>
    <source>
        <strain evidence="1">UH-Tt-Lm1</strain>
    </source>
</reference>
<keyword evidence="2" id="KW-1185">Reference proteome</keyword>
<proteinExistence type="predicted"/>
<evidence type="ECO:0000313" key="2">
    <source>
        <dbReference type="Proteomes" id="UP000736335"/>
    </source>
</evidence>
<dbReference type="EMBL" id="WIUZ02000021">
    <property type="protein sequence ID" value="KAF9779031.1"/>
    <property type="molecule type" value="Genomic_DNA"/>
</dbReference>
<accession>A0A9P6L1F2</accession>
<dbReference type="AlphaFoldDB" id="A0A9P6L1F2"/>
<evidence type="ECO:0000313" key="1">
    <source>
        <dbReference type="EMBL" id="KAF9779031.1"/>
    </source>
</evidence>
<gene>
    <name evidence="1" type="ORF">BJ322DRAFT_1091106</name>
</gene>
<protein>
    <submittedName>
        <fullName evidence="1">Uncharacterized protein</fullName>
    </submittedName>
</protein>
<dbReference type="Proteomes" id="UP000736335">
    <property type="component" value="Unassembled WGS sequence"/>
</dbReference>